<dbReference type="Pfam" id="PF05730">
    <property type="entry name" value="CFEM"/>
    <property type="match status" value="2"/>
</dbReference>
<feature type="region of interest" description="Disordered" evidence="10">
    <location>
        <begin position="719"/>
        <end position="738"/>
    </location>
</feature>
<feature type="domain" description="CFEM" evidence="12">
    <location>
        <begin position="15"/>
        <end position="130"/>
    </location>
</feature>
<dbReference type="EMBL" id="CP063407">
    <property type="protein sequence ID" value="QSZ33350.1"/>
    <property type="molecule type" value="Genomic_DNA"/>
</dbReference>
<feature type="disulfide bond" evidence="9">
    <location>
        <begin position="198"/>
        <end position="205"/>
    </location>
</feature>
<evidence type="ECO:0000256" key="4">
    <source>
        <dbReference type="ARBA" id="ARBA00022525"/>
    </source>
</evidence>
<keyword evidence="14" id="KW-1185">Reference proteome</keyword>
<evidence type="ECO:0000313" key="13">
    <source>
        <dbReference type="EMBL" id="QSZ33350.1"/>
    </source>
</evidence>
<evidence type="ECO:0000256" key="1">
    <source>
        <dbReference type="ARBA" id="ARBA00004589"/>
    </source>
</evidence>
<evidence type="ECO:0000313" key="14">
    <source>
        <dbReference type="Proteomes" id="UP000672032"/>
    </source>
</evidence>
<feature type="compositionally biased region" description="Polar residues" evidence="10">
    <location>
        <begin position="492"/>
        <end position="512"/>
    </location>
</feature>
<dbReference type="AlphaFoldDB" id="A0A8A3PE39"/>
<feature type="binding site" description="axial binding residue" evidence="9">
    <location>
        <position position="62"/>
    </location>
    <ligand>
        <name>heme</name>
        <dbReference type="ChEBI" id="CHEBI:30413"/>
    </ligand>
    <ligandPart>
        <name>Fe</name>
        <dbReference type="ChEBI" id="CHEBI:18248"/>
    </ligandPart>
</feature>
<feature type="compositionally biased region" description="Low complexity" evidence="10">
    <location>
        <begin position="368"/>
        <end position="386"/>
    </location>
</feature>
<sequence length="787" mass="80127">MVQSFFTFFFLLVCVNTALIPARFIARDSTPPSVTPAISLPSRAIPCIKQAVASETTCGPLDLVCQCDPENASLIQGEATRCVISVCGIQEALQVLDDATAQCSSALASVSVSASAAPSSDSSFVVPSASHTTAIATSSSISGTSAVRSPSATTSSAVFSATPSAVASSVPNNSPNATFIIPNCALGCIPSAIGLTSCTLTNLTCQCDTHNAGVIQSATANCIVSICGGDGERIAVDVQRSQAANCTALSPPAIAGTVTANGPTQISLPGNPSGVSTALPLCGHPIPGSFLPPYYGYPSGFQPTDPFGSLPTPPSTHSDPGSAASSTDISVDPSRSSGPAPTDPSSSVPSDGSFPLGGSSISTGPVDPSLSRPSDGSLSLGGSSIPTDPPGSAASSTYPRHPSRPSITISPGDGNGNGGPGYGGYYPSGTPPGGDPSNSSSSVSVSSSAIGPASSLSPTDGPPSTSGGNFSLPSLSGGGSSSPSITEGDPSLPSTTGGDPSSPATSVVSDNPSPFPSGTHPSSPSAPNYSSPPSYYGYGPVPPRASIKPTPTPKRPKPHQTSPPFRLTLLPSNYSLLTYIVRVYFGFSPLPFYISTTGTTTHDPTLACTFTISEPEGLLRCSNSHPSTSIPRYLGDEDKKKNDNEFASVWEWGLRTSSEKPTRSGNLTNAKTDLNGSVHVAVDTTSEYPYGSLLQVRLVHGDLVGNGMFDEHARFYTQTTPSTSGAQTQTQTQTQTDADAEADAFLEGSLVRANINGTQALPDGWKEVKLVIEWVDIDRIGETPGYA</sequence>
<comment type="similarity">
    <text evidence="3">Belongs to the RBT5 family.</text>
</comment>
<dbReference type="InterPro" id="IPR008427">
    <property type="entry name" value="Extracellular_membr_CFEM_dom"/>
</dbReference>
<dbReference type="GO" id="GO:0005576">
    <property type="term" value="C:extracellular region"/>
    <property type="evidence" value="ECO:0007669"/>
    <property type="project" value="UniProtKB-SubCell"/>
</dbReference>
<evidence type="ECO:0000256" key="6">
    <source>
        <dbReference type="ARBA" id="ARBA00022729"/>
    </source>
</evidence>
<dbReference type="PROSITE" id="PS52012">
    <property type="entry name" value="CFEM"/>
    <property type="match status" value="2"/>
</dbReference>
<dbReference type="GO" id="GO:0046872">
    <property type="term" value="F:metal ion binding"/>
    <property type="evidence" value="ECO:0007669"/>
    <property type="project" value="UniProtKB-UniRule"/>
</dbReference>
<keyword evidence="9" id="KW-0349">Heme</keyword>
<keyword evidence="7 9" id="KW-1015">Disulfide bond</keyword>
<keyword evidence="9" id="KW-0408">Iron</keyword>
<accession>A0A8A3PE39</accession>
<evidence type="ECO:0000256" key="7">
    <source>
        <dbReference type="ARBA" id="ARBA00023157"/>
    </source>
</evidence>
<keyword evidence="6 11" id="KW-0732">Signal</keyword>
<feature type="compositionally biased region" description="Low complexity" evidence="10">
    <location>
        <begin position="466"/>
        <end position="475"/>
    </location>
</feature>
<keyword evidence="8" id="KW-0449">Lipoprotein</keyword>
<keyword evidence="5" id="KW-0336">GPI-anchor</keyword>
<feature type="compositionally biased region" description="Low complexity" evidence="10">
    <location>
        <begin position="521"/>
        <end position="539"/>
    </location>
</feature>
<dbReference type="SMART" id="SM00747">
    <property type="entry name" value="CFEM"/>
    <property type="match status" value="2"/>
</dbReference>
<feature type="signal peptide" evidence="11">
    <location>
        <begin position="1"/>
        <end position="17"/>
    </location>
</feature>
<name>A0A8A3PE39_9HELO</name>
<feature type="compositionally biased region" description="Gly residues" evidence="10">
    <location>
        <begin position="413"/>
        <end position="426"/>
    </location>
</feature>
<evidence type="ECO:0000256" key="8">
    <source>
        <dbReference type="ARBA" id="ARBA00023288"/>
    </source>
</evidence>
<feature type="compositionally biased region" description="Polar residues" evidence="10">
    <location>
        <begin position="315"/>
        <end position="350"/>
    </location>
</feature>
<feature type="domain" description="CFEM" evidence="12">
    <location>
        <begin position="149"/>
        <end position="273"/>
    </location>
</feature>
<feature type="region of interest" description="Disordered" evidence="10">
    <location>
        <begin position="305"/>
        <end position="566"/>
    </location>
</feature>
<keyword evidence="5" id="KW-0325">Glycoprotein</keyword>
<proteinExistence type="inferred from homology"/>
<dbReference type="GO" id="GO:0098552">
    <property type="term" value="C:side of membrane"/>
    <property type="evidence" value="ECO:0007669"/>
    <property type="project" value="UniProtKB-KW"/>
</dbReference>
<feature type="disulfide bond" evidence="9">
    <location>
        <begin position="58"/>
        <end position="65"/>
    </location>
</feature>
<evidence type="ECO:0000256" key="5">
    <source>
        <dbReference type="ARBA" id="ARBA00022622"/>
    </source>
</evidence>
<feature type="chain" id="PRO_5032642352" description="CFEM domain-containing protein" evidence="11">
    <location>
        <begin position="18"/>
        <end position="787"/>
    </location>
</feature>
<comment type="subcellular location">
    <subcellularLocation>
        <location evidence="1">Membrane</location>
        <topology evidence="1">Lipid-anchor</topology>
        <topology evidence="1">GPI-anchor</topology>
    </subcellularLocation>
    <subcellularLocation>
        <location evidence="2">Secreted</location>
    </subcellularLocation>
</comment>
<feature type="compositionally biased region" description="Low complexity" evidence="10">
    <location>
        <begin position="435"/>
        <end position="455"/>
    </location>
</feature>
<gene>
    <name evidence="13" type="ORF">DSL72_002938</name>
</gene>
<feature type="compositionally biased region" description="Low complexity" evidence="10">
    <location>
        <begin position="719"/>
        <end position="736"/>
    </location>
</feature>
<keyword evidence="9" id="KW-0479">Metal-binding</keyword>
<reference evidence="13" key="1">
    <citation type="submission" date="2020-10" db="EMBL/GenBank/DDBJ databases">
        <title>Genome Sequence of Monilinia vaccinii-corymbosi Sheds Light on Mummy Berry Disease Infection of Blueberry and Mating Type.</title>
        <authorList>
            <person name="Yow A.G."/>
            <person name="Zhang Y."/>
            <person name="Bansal K."/>
            <person name="Eacker S.M."/>
            <person name="Sullivan S."/>
            <person name="Liachko I."/>
            <person name="Cubeta M.A."/>
            <person name="Rollins J.A."/>
            <person name="Ashrafi H."/>
        </authorList>
    </citation>
    <scope>NUCLEOTIDE SEQUENCE</scope>
    <source>
        <strain evidence="13">RL-1</strain>
    </source>
</reference>
<feature type="compositionally biased region" description="Polar residues" evidence="10">
    <location>
        <begin position="456"/>
        <end position="465"/>
    </location>
</feature>
<comment type="caution">
    <text evidence="9">Lacks conserved residue(s) required for the propagation of feature annotation.</text>
</comment>
<dbReference type="Proteomes" id="UP000672032">
    <property type="component" value="Chromosome 3"/>
</dbReference>
<evidence type="ECO:0000259" key="12">
    <source>
        <dbReference type="PROSITE" id="PS52012"/>
    </source>
</evidence>
<evidence type="ECO:0000256" key="9">
    <source>
        <dbReference type="PROSITE-ProRule" id="PRU01356"/>
    </source>
</evidence>
<organism evidence="13 14">
    <name type="scientific">Monilinia vaccinii-corymbosi</name>
    <dbReference type="NCBI Taxonomy" id="61207"/>
    <lineage>
        <taxon>Eukaryota</taxon>
        <taxon>Fungi</taxon>
        <taxon>Dikarya</taxon>
        <taxon>Ascomycota</taxon>
        <taxon>Pezizomycotina</taxon>
        <taxon>Leotiomycetes</taxon>
        <taxon>Helotiales</taxon>
        <taxon>Sclerotiniaceae</taxon>
        <taxon>Monilinia</taxon>
    </lineage>
</organism>
<evidence type="ECO:0000256" key="2">
    <source>
        <dbReference type="ARBA" id="ARBA00004613"/>
    </source>
</evidence>
<evidence type="ECO:0000256" key="3">
    <source>
        <dbReference type="ARBA" id="ARBA00010031"/>
    </source>
</evidence>
<evidence type="ECO:0000256" key="11">
    <source>
        <dbReference type="SAM" id="SignalP"/>
    </source>
</evidence>
<dbReference type="OrthoDB" id="3767534at2759"/>
<protein>
    <recommendedName>
        <fullName evidence="12">CFEM domain-containing protein</fullName>
    </recommendedName>
</protein>
<evidence type="ECO:0000256" key="10">
    <source>
        <dbReference type="SAM" id="MobiDB-lite"/>
    </source>
</evidence>
<keyword evidence="5" id="KW-0472">Membrane</keyword>
<keyword evidence="4" id="KW-0964">Secreted</keyword>